<dbReference type="EMBL" id="SMLW01000518">
    <property type="protein sequence ID" value="MTI25485.1"/>
    <property type="molecule type" value="Genomic_DNA"/>
</dbReference>
<gene>
    <name evidence="2" type="ORF">E1163_11070</name>
</gene>
<dbReference type="InterPro" id="IPR053170">
    <property type="entry name" value="Transcription_regulator"/>
</dbReference>
<keyword evidence="1" id="KW-0472">Membrane</keyword>
<proteinExistence type="predicted"/>
<feature type="transmembrane region" description="Helical" evidence="1">
    <location>
        <begin position="123"/>
        <end position="149"/>
    </location>
</feature>
<name>A0ABW9RR99_9BACT</name>
<feature type="transmembrane region" description="Helical" evidence="1">
    <location>
        <begin position="59"/>
        <end position="78"/>
    </location>
</feature>
<keyword evidence="2" id="KW-0378">Hydrolase</keyword>
<evidence type="ECO:0000256" key="1">
    <source>
        <dbReference type="SAM" id="Phobius"/>
    </source>
</evidence>
<evidence type="ECO:0000313" key="3">
    <source>
        <dbReference type="Proteomes" id="UP000798808"/>
    </source>
</evidence>
<dbReference type="Pfam" id="PF04307">
    <property type="entry name" value="YdjM"/>
    <property type="match status" value="1"/>
</dbReference>
<dbReference type="PANTHER" id="PTHR40031">
    <property type="entry name" value="HYPOTHETICAL MEMBRANE SPANNING PROTEIN"/>
    <property type="match status" value="1"/>
</dbReference>
<sequence>MDSVTQVLLGAAVGEAVAGKKAGNKAVMWGAISGTIPDLDVIGRYFLNTVEALDFHRGISHSLLFAIVISPVVGYFISRLHRQTSATWKDWTWLVFLGLFTHALLDCFTTWGTQLFWPLDHRVAFKSVFVVDPLYTLPLLVCLVWLMFLPRNSVRRRKLNMAGLILSSSYLALTLIAKYEANSVFESSFAAQGIEVIRYDSRPAPLNIVLWTVNVETEEGYYIGYYSFLDNDQKIAYDFFPKNRELLGKFENDEGVRKLIEIAEEWYTVEPAAQGIIINDLRFGQSSGWETGEGNFVFAYHVYQSGSEVKVDEVEKNLGQGSKMLMPLWNRILGN</sequence>
<protein>
    <submittedName>
        <fullName evidence="2">Metal-dependent hydrolase</fullName>
    </submittedName>
</protein>
<keyword evidence="3" id="KW-1185">Reference proteome</keyword>
<feature type="transmembrane region" description="Helical" evidence="1">
    <location>
        <begin position="90"/>
        <end position="111"/>
    </location>
</feature>
<keyword evidence="1" id="KW-1133">Transmembrane helix</keyword>
<evidence type="ECO:0000313" key="2">
    <source>
        <dbReference type="EMBL" id="MTI25485.1"/>
    </source>
</evidence>
<comment type="caution">
    <text evidence="2">The sequence shown here is derived from an EMBL/GenBank/DDBJ whole genome shotgun (WGS) entry which is preliminary data.</text>
</comment>
<keyword evidence="1" id="KW-0812">Transmembrane</keyword>
<organism evidence="2 3">
    <name type="scientific">Fulvivirga kasyanovii</name>
    <dbReference type="NCBI Taxonomy" id="396812"/>
    <lineage>
        <taxon>Bacteria</taxon>
        <taxon>Pseudomonadati</taxon>
        <taxon>Bacteroidota</taxon>
        <taxon>Cytophagia</taxon>
        <taxon>Cytophagales</taxon>
        <taxon>Fulvivirgaceae</taxon>
        <taxon>Fulvivirga</taxon>
    </lineage>
</organism>
<dbReference type="Proteomes" id="UP000798808">
    <property type="component" value="Unassembled WGS sequence"/>
</dbReference>
<dbReference type="RefSeq" id="WP_155171634.1">
    <property type="nucleotide sequence ID" value="NZ_BAAAFL010000010.1"/>
</dbReference>
<dbReference type="PANTHER" id="PTHR40031:SF1">
    <property type="entry name" value="MEMBRANE-BOUND METAL-DEPENDENT HYDROLASE"/>
    <property type="match status" value="1"/>
</dbReference>
<accession>A0ABW9RR99</accession>
<dbReference type="InterPro" id="IPR007404">
    <property type="entry name" value="YdjM-like"/>
</dbReference>
<reference evidence="2 3" key="1">
    <citation type="submission" date="2019-02" db="EMBL/GenBank/DDBJ databases">
        <authorList>
            <person name="Goldberg S.R."/>
            <person name="Haltli B.A."/>
            <person name="Correa H."/>
            <person name="Russell K.G."/>
        </authorList>
    </citation>
    <scope>NUCLEOTIDE SEQUENCE [LARGE SCALE GENOMIC DNA]</scope>
    <source>
        <strain evidence="2 3">JCM 16186</strain>
    </source>
</reference>
<dbReference type="GO" id="GO:0016787">
    <property type="term" value="F:hydrolase activity"/>
    <property type="evidence" value="ECO:0007669"/>
    <property type="project" value="UniProtKB-KW"/>
</dbReference>